<protein>
    <submittedName>
        <fullName evidence="3">KIAA0040</fullName>
    </submittedName>
</protein>
<evidence type="ECO:0000313" key="3">
    <source>
        <dbReference type="Ensembl" id="ENSHHUP00000069571.1"/>
    </source>
</evidence>
<dbReference type="STRING" id="62062.ENSHHUP00000069571"/>
<feature type="transmembrane region" description="Helical" evidence="2">
    <location>
        <begin position="24"/>
        <end position="47"/>
    </location>
</feature>
<dbReference type="GeneTree" id="ENSGT00620000089392"/>
<organism evidence="3 4">
    <name type="scientific">Hucho hucho</name>
    <name type="common">huchen</name>
    <dbReference type="NCBI Taxonomy" id="62062"/>
    <lineage>
        <taxon>Eukaryota</taxon>
        <taxon>Metazoa</taxon>
        <taxon>Chordata</taxon>
        <taxon>Craniata</taxon>
        <taxon>Vertebrata</taxon>
        <taxon>Euteleostomi</taxon>
        <taxon>Actinopterygii</taxon>
        <taxon>Neopterygii</taxon>
        <taxon>Teleostei</taxon>
        <taxon>Protacanthopterygii</taxon>
        <taxon>Salmoniformes</taxon>
        <taxon>Salmonidae</taxon>
        <taxon>Salmoninae</taxon>
        <taxon>Hucho</taxon>
    </lineage>
</organism>
<keyword evidence="2" id="KW-0472">Membrane</keyword>
<keyword evidence="2" id="KW-0812">Transmembrane</keyword>
<dbReference type="PANTHER" id="PTHR40382">
    <property type="match status" value="1"/>
</dbReference>
<reference evidence="3" key="2">
    <citation type="submission" date="2025-08" db="UniProtKB">
        <authorList>
            <consortium name="Ensembl"/>
        </authorList>
    </citation>
    <scope>IDENTIFICATION</scope>
</reference>
<sequence>MKEDILDFFSDLWKVAATKHDQGIYNTVCLVVLLALPMVVLFTSLVVCCHCCCRRANSTSCCGDSPSSDTAKSDKKKKKSSKNEDLWISVKTGPMTPDRVALTMV</sequence>
<dbReference type="InterPro" id="IPR039964">
    <property type="entry name" value="KIAA0040-like"/>
</dbReference>
<dbReference type="Proteomes" id="UP000314982">
    <property type="component" value="Unassembled WGS sequence"/>
</dbReference>
<reference evidence="4" key="1">
    <citation type="submission" date="2018-06" db="EMBL/GenBank/DDBJ databases">
        <title>Genome assembly of Danube salmon.</title>
        <authorList>
            <person name="Macqueen D.J."/>
            <person name="Gundappa M.K."/>
        </authorList>
    </citation>
    <scope>NUCLEOTIDE SEQUENCE [LARGE SCALE GENOMIC DNA]</scope>
</reference>
<proteinExistence type="predicted"/>
<evidence type="ECO:0000256" key="2">
    <source>
        <dbReference type="SAM" id="Phobius"/>
    </source>
</evidence>
<dbReference type="AlphaFoldDB" id="A0A4W5PXG1"/>
<keyword evidence="2" id="KW-1133">Transmembrane helix</keyword>
<evidence type="ECO:0000256" key="1">
    <source>
        <dbReference type="SAM" id="MobiDB-lite"/>
    </source>
</evidence>
<dbReference type="PANTHER" id="PTHR40382:SF1">
    <property type="entry name" value="RIKEN CDNA 4930523C07 GENE"/>
    <property type="match status" value="1"/>
</dbReference>
<name>A0A4W5PXG1_9TELE</name>
<evidence type="ECO:0000313" key="4">
    <source>
        <dbReference type="Proteomes" id="UP000314982"/>
    </source>
</evidence>
<reference evidence="3" key="3">
    <citation type="submission" date="2025-09" db="UniProtKB">
        <authorList>
            <consortium name="Ensembl"/>
        </authorList>
    </citation>
    <scope>IDENTIFICATION</scope>
</reference>
<keyword evidence="4" id="KW-1185">Reference proteome</keyword>
<feature type="region of interest" description="Disordered" evidence="1">
    <location>
        <begin position="58"/>
        <end position="83"/>
    </location>
</feature>
<accession>A0A4W5PXG1</accession>
<dbReference type="Ensembl" id="ENSHHUT00000071894.1">
    <property type="protein sequence ID" value="ENSHHUP00000069571.1"/>
    <property type="gene ID" value="ENSHHUG00000040986.1"/>
</dbReference>